<dbReference type="Proteomes" id="UP001218218">
    <property type="component" value="Unassembled WGS sequence"/>
</dbReference>
<dbReference type="AlphaFoldDB" id="A0AAD6ZSJ1"/>
<accession>A0AAD6ZSJ1</accession>
<protein>
    <submittedName>
        <fullName evidence="2">Uncharacterized protein</fullName>
    </submittedName>
</protein>
<feature type="transmembrane region" description="Helical" evidence="1">
    <location>
        <begin position="164"/>
        <end position="181"/>
    </location>
</feature>
<keyword evidence="3" id="KW-1185">Reference proteome</keyword>
<name>A0AAD6ZSJ1_9AGAR</name>
<reference evidence="2" key="1">
    <citation type="submission" date="2023-03" db="EMBL/GenBank/DDBJ databases">
        <title>Massive genome expansion in bonnet fungi (Mycena s.s.) driven by repeated elements and novel gene families across ecological guilds.</title>
        <authorList>
            <consortium name="Lawrence Berkeley National Laboratory"/>
            <person name="Harder C.B."/>
            <person name="Miyauchi S."/>
            <person name="Viragh M."/>
            <person name="Kuo A."/>
            <person name="Thoen E."/>
            <person name="Andreopoulos B."/>
            <person name="Lu D."/>
            <person name="Skrede I."/>
            <person name="Drula E."/>
            <person name="Henrissat B."/>
            <person name="Morin E."/>
            <person name="Kohler A."/>
            <person name="Barry K."/>
            <person name="LaButti K."/>
            <person name="Morin E."/>
            <person name="Salamov A."/>
            <person name="Lipzen A."/>
            <person name="Mereny Z."/>
            <person name="Hegedus B."/>
            <person name="Baldrian P."/>
            <person name="Stursova M."/>
            <person name="Weitz H."/>
            <person name="Taylor A."/>
            <person name="Grigoriev I.V."/>
            <person name="Nagy L.G."/>
            <person name="Martin F."/>
            <person name="Kauserud H."/>
        </authorList>
    </citation>
    <scope>NUCLEOTIDE SEQUENCE</scope>
    <source>
        <strain evidence="2">CBHHK002</strain>
    </source>
</reference>
<sequence>MPLTASTKFVSNEEGAFLAVHLLSRRAEGPEVWVRLRPLALQLGWFGWWDTDSDEDVEGSFRASASDAPRYCAAGRALRLVPRCTFTAFFSRLSVPQLAFCIYFSLVVFIFILFHLCPLASDPSHPPIALTTASAPPSPSPQFRPLALWRIPAHSIRVMVMTSYTRFLSFVWGIGAGTRIWRRGR</sequence>
<organism evidence="2 3">
    <name type="scientific">Mycena albidolilacea</name>
    <dbReference type="NCBI Taxonomy" id="1033008"/>
    <lineage>
        <taxon>Eukaryota</taxon>
        <taxon>Fungi</taxon>
        <taxon>Dikarya</taxon>
        <taxon>Basidiomycota</taxon>
        <taxon>Agaricomycotina</taxon>
        <taxon>Agaricomycetes</taxon>
        <taxon>Agaricomycetidae</taxon>
        <taxon>Agaricales</taxon>
        <taxon>Marasmiineae</taxon>
        <taxon>Mycenaceae</taxon>
        <taxon>Mycena</taxon>
    </lineage>
</organism>
<dbReference type="EMBL" id="JARIHO010000030">
    <property type="protein sequence ID" value="KAJ7336863.1"/>
    <property type="molecule type" value="Genomic_DNA"/>
</dbReference>
<keyword evidence="1" id="KW-1133">Transmembrane helix</keyword>
<evidence type="ECO:0000256" key="1">
    <source>
        <dbReference type="SAM" id="Phobius"/>
    </source>
</evidence>
<feature type="transmembrane region" description="Helical" evidence="1">
    <location>
        <begin position="98"/>
        <end position="116"/>
    </location>
</feature>
<evidence type="ECO:0000313" key="2">
    <source>
        <dbReference type="EMBL" id="KAJ7336863.1"/>
    </source>
</evidence>
<keyword evidence="1" id="KW-0812">Transmembrane</keyword>
<gene>
    <name evidence="2" type="ORF">DFH08DRAFT_877617</name>
</gene>
<evidence type="ECO:0000313" key="3">
    <source>
        <dbReference type="Proteomes" id="UP001218218"/>
    </source>
</evidence>
<keyword evidence="1" id="KW-0472">Membrane</keyword>
<comment type="caution">
    <text evidence="2">The sequence shown here is derived from an EMBL/GenBank/DDBJ whole genome shotgun (WGS) entry which is preliminary data.</text>
</comment>
<proteinExistence type="predicted"/>